<accession>A0A9D2MT83</accession>
<dbReference type="Gene3D" id="3.40.800.10">
    <property type="entry name" value="Ureohydrolase domain"/>
    <property type="match status" value="1"/>
</dbReference>
<comment type="caution">
    <text evidence="5">The sequence shown here is derived from an EMBL/GenBank/DDBJ whole genome shotgun (WGS) entry which is preliminary data.</text>
</comment>
<dbReference type="AlphaFoldDB" id="A0A9D2MT83"/>
<dbReference type="GO" id="GO:0005829">
    <property type="term" value="C:cytosol"/>
    <property type="evidence" value="ECO:0007669"/>
    <property type="project" value="TreeGrafter"/>
</dbReference>
<dbReference type="CDD" id="cd09999">
    <property type="entry name" value="Arginase-like_1"/>
    <property type="match status" value="1"/>
</dbReference>
<keyword evidence="1" id="KW-0479">Metal-binding</keyword>
<evidence type="ECO:0000313" key="6">
    <source>
        <dbReference type="Proteomes" id="UP000886883"/>
    </source>
</evidence>
<organism evidence="5 6">
    <name type="scientific">Candidatus Eisenbergiella merdigallinarum</name>
    <dbReference type="NCBI Taxonomy" id="2838552"/>
    <lineage>
        <taxon>Bacteria</taxon>
        <taxon>Bacillati</taxon>
        <taxon>Bacillota</taxon>
        <taxon>Clostridia</taxon>
        <taxon>Lachnospirales</taxon>
        <taxon>Lachnospiraceae</taxon>
        <taxon>Eisenbergiella</taxon>
    </lineage>
</organism>
<dbReference type="InterPro" id="IPR023696">
    <property type="entry name" value="Ureohydrolase_dom_sf"/>
</dbReference>
<dbReference type="InterPro" id="IPR006035">
    <property type="entry name" value="Ureohydrolase"/>
</dbReference>
<evidence type="ECO:0000256" key="4">
    <source>
        <dbReference type="PROSITE-ProRule" id="PRU00742"/>
    </source>
</evidence>
<reference evidence="5" key="2">
    <citation type="submission" date="2021-04" db="EMBL/GenBank/DDBJ databases">
        <authorList>
            <person name="Gilroy R."/>
        </authorList>
    </citation>
    <scope>NUCLEOTIDE SEQUENCE</scope>
    <source>
        <strain evidence="5">USAMLcec3-2134</strain>
    </source>
</reference>
<dbReference type="SUPFAM" id="SSF52768">
    <property type="entry name" value="Arginase/deacetylase"/>
    <property type="match status" value="1"/>
</dbReference>
<sequence length="287" mass="32085">MKKTLRLTYPQWQGGMNPDYVFGAELLERIAPPGSTAERAAVTVNGEFDLKSCRLDGIDCGASLLEQAKQAEKILRDKQPDKVIVFGGDCAVTQVPFDYLSGKYGSRIGLLWLDAHPDCSTVKESSHLHEMVMGNLIGLSPFSEITAVRHPYEAKRVLLAGVIEKSLRPMDMACKEKGIRILSPESLKENSDEILAWISETGIEYVAVHWDLDVLHPSDFRSIYPAEPYTDPREFPAAVGRMKLSEIVRILNDVLKKAEIVGMSITEHLPWDAFNLRRALKSISIFE</sequence>
<reference evidence="5" key="1">
    <citation type="journal article" date="2021" name="PeerJ">
        <title>Extensive microbial diversity within the chicken gut microbiome revealed by metagenomics and culture.</title>
        <authorList>
            <person name="Gilroy R."/>
            <person name="Ravi A."/>
            <person name="Getino M."/>
            <person name="Pursley I."/>
            <person name="Horton D.L."/>
            <person name="Alikhan N.F."/>
            <person name="Baker D."/>
            <person name="Gharbi K."/>
            <person name="Hall N."/>
            <person name="Watson M."/>
            <person name="Adriaenssens E.M."/>
            <person name="Foster-Nyarko E."/>
            <person name="Jarju S."/>
            <person name="Secka A."/>
            <person name="Antonio M."/>
            <person name="Oren A."/>
            <person name="Chaudhuri R.R."/>
            <person name="La Ragione R."/>
            <person name="Hildebrand F."/>
            <person name="Pallen M.J."/>
        </authorList>
    </citation>
    <scope>NUCLEOTIDE SEQUENCE</scope>
    <source>
        <strain evidence="5">USAMLcec3-2134</strain>
    </source>
</reference>
<keyword evidence="3" id="KW-0464">Manganese</keyword>
<evidence type="ECO:0000313" key="5">
    <source>
        <dbReference type="EMBL" id="HJB91743.1"/>
    </source>
</evidence>
<dbReference type="Pfam" id="PF00491">
    <property type="entry name" value="Arginase"/>
    <property type="match status" value="1"/>
</dbReference>
<dbReference type="GO" id="GO:0004053">
    <property type="term" value="F:arginase activity"/>
    <property type="evidence" value="ECO:0007669"/>
    <property type="project" value="TreeGrafter"/>
</dbReference>
<protein>
    <submittedName>
        <fullName evidence="5">Arginase family protein</fullName>
    </submittedName>
</protein>
<dbReference type="PANTHER" id="PTHR43782:SF3">
    <property type="entry name" value="ARGINASE"/>
    <property type="match status" value="1"/>
</dbReference>
<proteinExistence type="inferred from homology"/>
<dbReference type="GO" id="GO:0030145">
    <property type="term" value="F:manganese ion binding"/>
    <property type="evidence" value="ECO:0007669"/>
    <property type="project" value="TreeGrafter"/>
</dbReference>
<dbReference type="PROSITE" id="PS51409">
    <property type="entry name" value="ARGINASE_2"/>
    <property type="match status" value="1"/>
</dbReference>
<dbReference type="Proteomes" id="UP000886883">
    <property type="component" value="Unassembled WGS sequence"/>
</dbReference>
<name>A0A9D2MT83_9FIRM</name>
<dbReference type="EMBL" id="DWXE01000039">
    <property type="protein sequence ID" value="HJB91743.1"/>
    <property type="molecule type" value="Genomic_DNA"/>
</dbReference>
<evidence type="ECO:0000256" key="3">
    <source>
        <dbReference type="ARBA" id="ARBA00023211"/>
    </source>
</evidence>
<keyword evidence="2" id="KW-0378">Hydrolase</keyword>
<dbReference type="PANTHER" id="PTHR43782">
    <property type="entry name" value="ARGINASE"/>
    <property type="match status" value="1"/>
</dbReference>
<evidence type="ECO:0000256" key="2">
    <source>
        <dbReference type="ARBA" id="ARBA00022801"/>
    </source>
</evidence>
<comment type="similarity">
    <text evidence="4">Belongs to the arginase family.</text>
</comment>
<gene>
    <name evidence="5" type="ORF">H9763_09820</name>
</gene>
<evidence type="ECO:0000256" key="1">
    <source>
        <dbReference type="ARBA" id="ARBA00022723"/>
    </source>
</evidence>